<comment type="caution">
    <text evidence="2">The sequence shown here is derived from an EMBL/GenBank/DDBJ whole genome shotgun (WGS) entry which is preliminary data.</text>
</comment>
<organism evidence="2 3">
    <name type="scientific">Portunus trituberculatus</name>
    <name type="common">Swimming crab</name>
    <name type="synonym">Neptunus trituberculatus</name>
    <dbReference type="NCBI Taxonomy" id="210409"/>
    <lineage>
        <taxon>Eukaryota</taxon>
        <taxon>Metazoa</taxon>
        <taxon>Ecdysozoa</taxon>
        <taxon>Arthropoda</taxon>
        <taxon>Crustacea</taxon>
        <taxon>Multicrustacea</taxon>
        <taxon>Malacostraca</taxon>
        <taxon>Eumalacostraca</taxon>
        <taxon>Eucarida</taxon>
        <taxon>Decapoda</taxon>
        <taxon>Pleocyemata</taxon>
        <taxon>Brachyura</taxon>
        <taxon>Eubrachyura</taxon>
        <taxon>Portunoidea</taxon>
        <taxon>Portunidae</taxon>
        <taxon>Portuninae</taxon>
        <taxon>Portunus</taxon>
    </lineage>
</organism>
<accession>A0A5B7FL32</accession>
<evidence type="ECO:0000256" key="1">
    <source>
        <dbReference type="SAM" id="MobiDB-lite"/>
    </source>
</evidence>
<evidence type="ECO:0000313" key="2">
    <source>
        <dbReference type="EMBL" id="MPC46077.1"/>
    </source>
</evidence>
<keyword evidence="3" id="KW-1185">Reference proteome</keyword>
<sequence length="114" mass="12751">MGIMPNSTTKQQRNNTPETLRQRGAPACNQLIAQCCAQSVDRIVSRIQTCAPEVPNASEVQVVLEEEEGRHTVSKIRRVVGIKTAVEDSKRCNIVAVRKKLKTVNQRRVNKTKL</sequence>
<reference evidence="2 3" key="1">
    <citation type="submission" date="2019-05" db="EMBL/GenBank/DDBJ databases">
        <title>Another draft genome of Portunus trituberculatus and its Hox gene families provides insights of decapod evolution.</title>
        <authorList>
            <person name="Jeong J.-H."/>
            <person name="Song I."/>
            <person name="Kim S."/>
            <person name="Choi T."/>
            <person name="Kim D."/>
            <person name="Ryu S."/>
            <person name="Kim W."/>
        </authorList>
    </citation>
    <scope>NUCLEOTIDE SEQUENCE [LARGE SCALE GENOMIC DNA]</scope>
    <source>
        <tissue evidence="2">Muscle</tissue>
    </source>
</reference>
<dbReference type="EMBL" id="VSRR010007032">
    <property type="protein sequence ID" value="MPC46077.1"/>
    <property type="molecule type" value="Genomic_DNA"/>
</dbReference>
<feature type="compositionally biased region" description="Polar residues" evidence="1">
    <location>
        <begin position="1"/>
        <end position="19"/>
    </location>
</feature>
<proteinExistence type="predicted"/>
<dbReference type="AlphaFoldDB" id="A0A5B7FL32"/>
<gene>
    <name evidence="2" type="ORF">E2C01_039786</name>
</gene>
<name>A0A5B7FL32_PORTR</name>
<dbReference type="Proteomes" id="UP000324222">
    <property type="component" value="Unassembled WGS sequence"/>
</dbReference>
<evidence type="ECO:0000313" key="3">
    <source>
        <dbReference type="Proteomes" id="UP000324222"/>
    </source>
</evidence>
<protein>
    <submittedName>
        <fullName evidence="2">Uncharacterized protein</fullName>
    </submittedName>
</protein>
<feature type="region of interest" description="Disordered" evidence="1">
    <location>
        <begin position="1"/>
        <end position="21"/>
    </location>
</feature>